<proteinExistence type="inferred from homology"/>
<dbReference type="SUPFAM" id="SSF55347">
    <property type="entry name" value="Glyceraldehyde-3-phosphate dehydrogenase-like, C-terminal domain"/>
    <property type="match status" value="1"/>
</dbReference>
<keyword evidence="6" id="KW-1185">Reference proteome</keyword>
<comment type="similarity">
    <text evidence="1">Belongs to the Gfo/Idh/MocA family.</text>
</comment>
<evidence type="ECO:0000256" key="1">
    <source>
        <dbReference type="ARBA" id="ARBA00010928"/>
    </source>
</evidence>
<dbReference type="InterPro" id="IPR000683">
    <property type="entry name" value="Gfo/Idh/MocA-like_OxRdtase_N"/>
</dbReference>
<dbReference type="Pfam" id="PF02894">
    <property type="entry name" value="GFO_IDH_MocA_C"/>
    <property type="match status" value="1"/>
</dbReference>
<dbReference type="NCBIfam" id="NF008607">
    <property type="entry name" value="PRK11579.1"/>
    <property type="match status" value="1"/>
</dbReference>
<feature type="domain" description="Gfo/Idh/MocA-like oxidoreductase N-terminal" evidence="3">
    <location>
        <begin position="2"/>
        <end position="116"/>
    </location>
</feature>
<reference evidence="5 6" key="1">
    <citation type="submission" date="2021-01" db="EMBL/GenBank/DDBJ databases">
        <title>Brevundimonas vitis sp. nov., an bacterium isolated from grape (Vitis vinifera).</title>
        <authorList>
            <person name="Jiang L."/>
            <person name="Lee J."/>
        </authorList>
    </citation>
    <scope>NUCLEOTIDE SEQUENCE [LARGE SCALE GENOMIC DNA]</scope>
    <source>
        <strain evidence="5 6">GRTSA-9</strain>
    </source>
</reference>
<dbReference type="PANTHER" id="PTHR43708">
    <property type="entry name" value="CONSERVED EXPRESSED OXIDOREDUCTASE (EUROFUNG)"/>
    <property type="match status" value="1"/>
</dbReference>
<dbReference type="InterPro" id="IPR004104">
    <property type="entry name" value="Gfo/Idh/MocA-like_OxRdtase_C"/>
</dbReference>
<dbReference type="PANTHER" id="PTHR43708:SF5">
    <property type="entry name" value="CONSERVED EXPRESSED OXIDOREDUCTASE (EUROFUNG)-RELATED"/>
    <property type="match status" value="1"/>
</dbReference>
<protein>
    <submittedName>
        <fullName evidence="5">Oxidoreductase</fullName>
    </submittedName>
</protein>
<sequence length="342" mass="36595">MGVALVGYGYAGQTFHAPLIQASSGLHLRTVVSAQEGLNLGPEVKIVRGLDEALSDPSIQLVVLATPNAAHAPQALKALEAGRHVVVDKPFALSLSEAQAVVDCAAERGRMVSVFHNRRWDSDFLALTHLIHSGSLGAVTRLESSFNRYRPQVRDRWRERDEPGAGIWFDLGPHLIDQALMLFGRPLGITADIAIQRSGGLAPDYAHAVLRYDRLRVVLHADMMSAAPAPRFVAQGQLAGFVSWGLDVQEDQLKAGQTPGSAGWGLAAEPGTLTDGQTGVRTAVTGPAGDYRQFYEGVAQALLHGGEPPVTARQALAVMEVLEAGHLSHMRRAEVLLPPQDG</sequence>
<dbReference type="Pfam" id="PF01408">
    <property type="entry name" value="GFO_IDH_MocA"/>
    <property type="match status" value="1"/>
</dbReference>
<evidence type="ECO:0000259" key="3">
    <source>
        <dbReference type="Pfam" id="PF01408"/>
    </source>
</evidence>
<evidence type="ECO:0000313" key="5">
    <source>
        <dbReference type="EMBL" id="QQQ20048.1"/>
    </source>
</evidence>
<dbReference type="InterPro" id="IPR051317">
    <property type="entry name" value="Gfo/Idh/MocA_oxidoreduct"/>
</dbReference>
<evidence type="ECO:0000259" key="4">
    <source>
        <dbReference type="Pfam" id="PF02894"/>
    </source>
</evidence>
<dbReference type="Gene3D" id="3.30.360.10">
    <property type="entry name" value="Dihydrodipicolinate Reductase, domain 2"/>
    <property type="match status" value="1"/>
</dbReference>
<name>A0ABX7BQY3_9CAUL</name>
<gene>
    <name evidence="5" type="ORF">JIP62_07310</name>
</gene>
<accession>A0ABX7BQY3</accession>
<dbReference type="Proteomes" id="UP000595448">
    <property type="component" value="Chromosome"/>
</dbReference>
<dbReference type="Gene3D" id="3.40.50.720">
    <property type="entry name" value="NAD(P)-binding Rossmann-like Domain"/>
    <property type="match status" value="1"/>
</dbReference>
<organism evidence="5 6">
    <name type="scientific">Brevundimonas vitisensis</name>
    <dbReference type="NCBI Taxonomy" id="2800818"/>
    <lineage>
        <taxon>Bacteria</taxon>
        <taxon>Pseudomonadati</taxon>
        <taxon>Pseudomonadota</taxon>
        <taxon>Alphaproteobacteria</taxon>
        <taxon>Caulobacterales</taxon>
        <taxon>Caulobacteraceae</taxon>
        <taxon>Brevundimonas</taxon>
    </lineage>
</organism>
<dbReference type="EMBL" id="CP067977">
    <property type="protein sequence ID" value="QQQ20048.1"/>
    <property type="molecule type" value="Genomic_DNA"/>
</dbReference>
<keyword evidence="2" id="KW-0560">Oxidoreductase</keyword>
<dbReference type="InterPro" id="IPR036291">
    <property type="entry name" value="NAD(P)-bd_dom_sf"/>
</dbReference>
<feature type="domain" description="Gfo/Idh/MocA-like oxidoreductase C-terminal" evidence="4">
    <location>
        <begin position="130"/>
        <end position="332"/>
    </location>
</feature>
<dbReference type="SUPFAM" id="SSF51735">
    <property type="entry name" value="NAD(P)-binding Rossmann-fold domains"/>
    <property type="match status" value="1"/>
</dbReference>
<evidence type="ECO:0000256" key="2">
    <source>
        <dbReference type="ARBA" id="ARBA00023002"/>
    </source>
</evidence>
<evidence type="ECO:0000313" key="6">
    <source>
        <dbReference type="Proteomes" id="UP000595448"/>
    </source>
</evidence>